<proteinExistence type="predicted"/>
<reference evidence="2" key="1">
    <citation type="submission" date="2020-05" db="EMBL/GenBank/DDBJ databases">
        <authorList>
            <person name="Chiriac C."/>
            <person name="Salcher M."/>
            <person name="Ghai R."/>
            <person name="Kavagutti S V."/>
        </authorList>
    </citation>
    <scope>NUCLEOTIDE SEQUENCE</scope>
</reference>
<dbReference type="EMBL" id="LR798281">
    <property type="protein sequence ID" value="CAB5220008.1"/>
    <property type="molecule type" value="Genomic_DNA"/>
</dbReference>
<evidence type="ECO:0000259" key="1">
    <source>
        <dbReference type="Pfam" id="PF21977"/>
    </source>
</evidence>
<organism evidence="2">
    <name type="scientific">uncultured Caudovirales phage</name>
    <dbReference type="NCBI Taxonomy" id="2100421"/>
    <lineage>
        <taxon>Viruses</taxon>
        <taxon>Duplodnaviria</taxon>
        <taxon>Heunggongvirae</taxon>
        <taxon>Uroviricota</taxon>
        <taxon>Caudoviricetes</taxon>
        <taxon>Peduoviridae</taxon>
        <taxon>Maltschvirus</taxon>
        <taxon>Maltschvirus maltsch</taxon>
    </lineage>
</organism>
<evidence type="ECO:0000313" key="2">
    <source>
        <dbReference type="EMBL" id="CAB5220008.1"/>
    </source>
</evidence>
<feature type="domain" description="DUF6926" evidence="1">
    <location>
        <begin position="14"/>
        <end position="45"/>
    </location>
</feature>
<accession>A0A6J7WT79</accession>
<gene>
    <name evidence="2" type="ORF">UFOVP232_24</name>
</gene>
<dbReference type="InterPro" id="IPR053839">
    <property type="entry name" value="DUF6926"/>
</dbReference>
<dbReference type="Pfam" id="PF21977">
    <property type="entry name" value="DUF6926"/>
    <property type="match status" value="1"/>
</dbReference>
<sequence length="98" mass="11320">MTPTHTCFTGQSHQIAEWYLPYLINGDNSGLDEEEQMLVDSWFDHATDDWRDADDNLWVYAHLDVVRDSREEFAMCDVATVRATTVKVTLYFRLGDAS</sequence>
<protein>
    <recommendedName>
        <fullName evidence="1">DUF6926 domain-containing protein</fullName>
    </recommendedName>
</protein>
<name>A0A6J7WT79_9CAUD</name>